<dbReference type="Gene3D" id="3.30.465.10">
    <property type="match status" value="1"/>
</dbReference>
<evidence type="ECO:0000256" key="1">
    <source>
        <dbReference type="ARBA" id="ARBA00023002"/>
    </source>
</evidence>
<keyword evidence="4" id="KW-1185">Reference proteome</keyword>
<dbReference type="PATRIC" id="fig|909613.9.peg.6382"/>
<dbReference type="Gene3D" id="3.30.70.2520">
    <property type="match status" value="1"/>
</dbReference>
<dbReference type="InterPro" id="IPR010031">
    <property type="entry name" value="FAD_lactone_oxidase-like"/>
</dbReference>
<dbReference type="PIRSF" id="PIRSF000136">
    <property type="entry name" value="LGO_GLO"/>
    <property type="match status" value="1"/>
</dbReference>
<dbReference type="PROSITE" id="PS51387">
    <property type="entry name" value="FAD_PCMH"/>
    <property type="match status" value="1"/>
</dbReference>
<evidence type="ECO:0000313" key="3">
    <source>
        <dbReference type="EMBL" id="EWC58321.1"/>
    </source>
</evidence>
<dbReference type="InterPro" id="IPR016171">
    <property type="entry name" value="Vanillyl_alc_oxidase_C-sub2"/>
</dbReference>
<dbReference type="GO" id="GO:0003885">
    <property type="term" value="F:D-arabinono-1,4-lactone oxidase activity"/>
    <property type="evidence" value="ECO:0007669"/>
    <property type="project" value="InterPro"/>
</dbReference>
<dbReference type="PANTHER" id="PTHR43762">
    <property type="entry name" value="L-GULONOLACTONE OXIDASE"/>
    <property type="match status" value="1"/>
</dbReference>
<evidence type="ECO:0000313" key="4">
    <source>
        <dbReference type="Proteomes" id="UP000019277"/>
    </source>
</evidence>
<dbReference type="OrthoDB" id="9800184at2"/>
<dbReference type="EC" id="1.1.3.-" evidence="3"/>
<dbReference type="Pfam" id="PF01565">
    <property type="entry name" value="FAD_binding_4"/>
    <property type="match status" value="1"/>
</dbReference>
<dbReference type="InterPro" id="IPR016167">
    <property type="entry name" value="FAD-bd_PCMH_sub1"/>
</dbReference>
<organism evidence="3 4">
    <name type="scientific">Actinokineospora spheciospongiae</name>
    <dbReference type="NCBI Taxonomy" id="909613"/>
    <lineage>
        <taxon>Bacteria</taxon>
        <taxon>Bacillati</taxon>
        <taxon>Actinomycetota</taxon>
        <taxon>Actinomycetes</taxon>
        <taxon>Pseudonocardiales</taxon>
        <taxon>Pseudonocardiaceae</taxon>
        <taxon>Actinokineospora</taxon>
    </lineage>
</organism>
<dbReference type="InterPro" id="IPR016169">
    <property type="entry name" value="FAD-bd_PCMH_sub2"/>
</dbReference>
<dbReference type="Gene3D" id="3.30.43.10">
    <property type="entry name" value="Uridine Diphospho-n-acetylenolpyruvylglucosamine Reductase, domain 2"/>
    <property type="match status" value="1"/>
</dbReference>
<keyword evidence="1 3" id="KW-0560">Oxidoreductase</keyword>
<dbReference type="GO" id="GO:0080049">
    <property type="term" value="F:L-gulono-1,4-lactone dehydrogenase activity"/>
    <property type="evidence" value="ECO:0007669"/>
    <property type="project" value="TreeGrafter"/>
</dbReference>
<dbReference type="EMBL" id="AYXG01000242">
    <property type="protein sequence ID" value="EWC58321.1"/>
    <property type="molecule type" value="Genomic_DNA"/>
</dbReference>
<dbReference type="Pfam" id="PF04030">
    <property type="entry name" value="ALO"/>
    <property type="match status" value="1"/>
</dbReference>
<comment type="caution">
    <text evidence="3">The sequence shown here is derived from an EMBL/GenBank/DDBJ whole genome shotgun (WGS) entry which is preliminary data.</text>
</comment>
<dbReference type="NCBIfam" id="TIGR01679">
    <property type="entry name" value="bact_FAD_ox"/>
    <property type="match status" value="1"/>
</dbReference>
<dbReference type="PANTHER" id="PTHR43762:SF1">
    <property type="entry name" value="D-ARABINONO-1,4-LACTONE OXIDASE"/>
    <property type="match status" value="1"/>
</dbReference>
<dbReference type="GO" id="GO:0016020">
    <property type="term" value="C:membrane"/>
    <property type="evidence" value="ECO:0007669"/>
    <property type="project" value="InterPro"/>
</dbReference>
<proteinExistence type="predicted"/>
<protein>
    <submittedName>
        <fullName evidence="3">Putative L-gulonolactone oxidase</fullName>
        <ecNumber evidence="3">1.1.3.-</ecNumber>
    </submittedName>
</protein>
<dbReference type="InterPro" id="IPR036318">
    <property type="entry name" value="FAD-bd_PCMH-like_sf"/>
</dbReference>
<feature type="domain" description="FAD-binding PCMH-type" evidence="2">
    <location>
        <begin position="15"/>
        <end position="186"/>
    </location>
</feature>
<dbReference type="InterPro" id="IPR007173">
    <property type="entry name" value="ALO_C"/>
</dbReference>
<dbReference type="InterPro" id="IPR006094">
    <property type="entry name" value="Oxid_FAD_bind_N"/>
</dbReference>
<dbReference type="STRING" id="909613.UO65_6387"/>
<dbReference type="RefSeq" id="WP_035290154.1">
    <property type="nucleotide sequence ID" value="NZ_AYXG01000242.1"/>
</dbReference>
<dbReference type="SUPFAM" id="SSF56176">
    <property type="entry name" value="FAD-binding/transporter-associated domain-like"/>
    <property type="match status" value="1"/>
</dbReference>
<evidence type="ECO:0000259" key="2">
    <source>
        <dbReference type="PROSITE" id="PS51387"/>
    </source>
</evidence>
<dbReference type="AlphaFoldDB" id="W7IP32"/>
<reference evidence="3 4" key="1">
    <citation type="journal article" date="2014" name="Genome Announc.">
        <title>Draft Genome Sequence of the Antitrypanosomally Active Sponge-Associated Bacterium Actinokineospora sp. Strain EG49.</title>
        <authorList>
            <person name="Harjes J."/>
            <person name="Ryu T."/>
            <person name="Abdelmohsen U.R."/>
            <person name="Moitinho-Silva L."/>
            <person name="Horn H."/>
            <person name="Ravasi T."/>
            <person name="Hentschel U."/>
        </authorList>
    </citation>
    <scope>NUCLEOTIDE SEQUENCE [LARGE SCALE GENOMIC DNA]</scope>
    <source>
        <strain evidence="3 4">EG49</strain>
    </source>
</reference>
<dbReference type="Proteomes" id="UP000019277">
    <property type="component" value="Unassembled WGS sequence"/>
</dbReference>
<accession>W7IP32</accession>
<dbReference type="InterPro" id="IPR016166">
    <property type="entry name" value="FAD-bd_PCMH"/>
</dbReference>
<dbReference type="GO" id="GO:0071949">
    <property type="term" value="F:FAD binding"/>
    <property type="evidence" value="ECO:0007669"/>
    <property type="project" value="InterPro"/>
</dbReference>
<gene>
    <name evidence="3" type="ORF">UO65_6387</name>
</gene>
<sequence>MGRSTALAWRNWAGTETATATAVRSPRDPGEIAEAVRWAAERGTTVTTRGSGHSFTAIGAAHGLALDLSRWTGVCAADLGTGEVTVRAGTTIAALNAELDGLGRALANLGDIDAQTVSGAISTGTHGTGAALGGLATQVSALELVLADGSTVSCSDTERPDLFAAARVGLGALGVISTVTLRTEPAFVLSAQERPEPLPEVLDRLDEHCAENDHFEFYWFPYGHKALTKRNNRLPEGARPRPLGPVRRFAEYEVMENVAFGALCRVGRAVPRLVRPLNRLSASALSPRAYSDVSHRVFVTSRRVRFVESEYAIPREALADVLGELRARVPRLADPVMFPVEVRVAAADDIWLSTAYGRDSAYLAIHQYVGMPYRAYFDLFEAVVAQVGGRPHWGKVHTLDAEALRGRYPRFDDFRRVRSEVDPEGRFCNPYSARVLGSD</sequence>
<name>W7IP32_9PSEU</name>
<dbReference type="eggNOG" id="COG0277">
    <property type="taxonomic scope" value="Bacteria"/>
</dbReference>
<dbReference type="Gene3D" id="1.10.45.10">
    <property type="entry name" value="Vanillyl-alcohol Oxidase, Chain A, domain 4"/>
    <property type="match status" value="1"/>
</dbReference>